<dbReference type="KEGG" id="ipo:Ilyop_0536"/>
<dbReference type="GO" id="GO:0005886">
    <property type="term" value="C:plasma membrane"/>
    <property type="evidence" value="ECO:0007669"/>
    <property type="project" value="UniProtKB-SubCell"/>
</dbReference>
<dbReference type="Pfam" id="PF01512">
    <property type="entry name" value="Complex1_51K"/>
    <property type="match status" value="1"/>
</dbReference>
<comment type="similarity">
    <text evidence="8">Belongs to the 4Fe4S bacterial-type ferredoxin family. RnfC subfamily.</text>
</comment>
<dbReference type="SUPFAM" id="SSF46548">
    <property type="entry name" value="alpha-helical ferredoxin"/>
    <property type="match status" value="1"/>
</dbReference>
<feature type="binding site" evidence="8">
    <location>
        <position position="367"/>
    </location>
    <ligand>
        <name>[4Fe-4S] cluster</name>
        <dbReference type="ChEBI" id="CHEBI:49883"/>
        <label>1</label>
    </ligand>
</feature>
<dbReference type="InterPro" id="IPR017896">
    <property type="entry name" value="4Fe4S_Fe-S-bd"/>
</dbReference>
<proteinExistence type="inferred from homology"/>
<dbReference type="EMBL" id="CP002281">
    <property type="protein sequence ID" value="ADO82324.1"/>
    <property type="molecule type" value="Genomic_DNA"/>
</dbReference>
<dbReference type="InterPro" id="IPR019554">
    <property type="entry name" value="Soluble_ligand-bd"/>
</dbReference>
<dbReference type="Gene3D" id="3.40.50.11540">
    <property type="entry name" value="NADH-ubiquinone oxidoreductase 51kDa subunit"/>
    <property type="match status" value="1"/>
</dbReference>
<dbReference type="AlphaFoldDB" id="E3H6B1"/>
<dbReference type="STRING" id="572544.Ilyop_0536"/>
<dbReference type="PANTHER" id="PTHR43034:SF2">
    <property type="entry name" value="ION-TRANSLOCATING OXIDOREDUCTASE COMPLEX SUBUNIT C"/>
    <property type="match status" value="1"/>
</dbReference>
<feature type="domain" description="4Fe-4S ferredoxin-type" evidence="9">
    <location>
        <begin position="395"/>
        <end position="424"/>
    </location>
</feature>
<keyword evidence="7 8" id="KW-0411">Iron-sulfur</keyword>
<evidence type="ECO:0000256" key="3">
    <source>
        <dbReference type="ARBA" id="ARBA00022723"/>
    </source>
</evidence>
<evidence type="ECO:0000256" key="6">
    <source>
        <dbReference type="ARBA" id="ARBA00023004"/>
    </source>
</evidence>
<keyword evidence="3 8" id="KW-0479">Metal-binding</keyword>
<dbReference type="GO" id="GO:0022900">
    <property type="term" value="P:electron transport chain"/>
    <property type="evidence" value="ECO:0007669"/>
    <property type="project" value="UniProtKB-UniRule"/>
</dbReference>
<feature type="domain" description="4Fe-4S ferredoxin-type" evidence="9">
    <location>
        <begin position="352"/>
        <end position="384"/>
    </location>
</feature>
<evidence type="ECO:0000256" key="7">
    <source>
        <dbReference type="ARBA" id="ARBA00023014"/>
    </source>
</evidence>
<evidence type="ECO:0000259" key="9">
    <source>
        <dbReference type="PROSITE" id="PS51379"/>
    </source>
</evidence>
<feature type="binding site" evidence="8">
    <location>
        <position position="404"/>
    </location>
    <ligand>
        <name>[4Fe-4S] cluster</name>
        <dbReference type="ChEBI" id="CHEBI:49883"/>
        <label>2</label>
    </ligand>
</feature>
<dbReference type="InterPro" id="IPR017900">
    <property type="entry name" value="4Fe4S_Fe_S_CS"/>
</dbReference>
<dbReference type="HAMAP" id="MF_00461">
    <property type="entry name" value="RsxC_RnfC"/>
    <property type="match status" value="1"/>
</dbReference>
<accession>E3H6B1</accession>
<gene>
    <name evidence="8" type="primary">rnfC</name>
    <name evidence="10" type="ordered locus">Ilyop_0536</name>
</gene>
<dbReference type="PANTHER" id="PTHR43034">
    <property type="entry name" value="ION-TRANSLOCATING OXIDOREDUCTASE COMPLEX SUBUNIT C"/>
    <property type="match status" value="1"/>
</dbReference>
<dbReference type="Gene3D" id="3.30.70.20">
    <property type="match status" value="1"/>
</dbReference>
<sequence>MKILKPRGGVHPKEMKELTSDKNIEVMPDLKEYKVSLHQHIGVPAFPMVSVGDYVMAGQEIGKCTAMLSVAVHSPVSGYIKDIVKENNETFIIVENDFENNWVDLKPWYDTNLFVGKTSTKFVTFIREMGICGLGGAMFPTHMKFQADEYEKIHTVIINGAECEPYLNSDNRIMVEKTSEIMIILNRLFDFMNINKVIIAVEDNKKEAIEKIRKFLDDSGKIELAVLESVYPQGGEKQIIKSLMGIEVPVHKIPMEYGMAVINVGTLYALYEGMYRGKPLIERVVTVSGLGIKEPKNILAKIGTPIKDILDYAGIDRSKTYKVILGGPMMGRTIGDEKENLKKGTGGILALLKDECNEYETKACINCGACVDVCPMGLMPLRYVELARKGDYSRMEKRYSLSSCIKCGCCEYACPTKRPIIKSIFLGLKKLKEEKNGL</sequence>
<dbReference type="OrthoDB" id="9767754at2"/>
<keyword evidence="8" id="KW-0997">Cell inner membrane</keyword>
<keyword evidence="2 8" id="KW-0004">4Fe-4S</keyword>
<dbReference type="PROSITE" id="PS51379">
    <property type="entry name" value="4FE4S_FER_2"/>
    <property type="match status" value="2"/>
</dbReference>
<keyword evidence="8" id="KW-0472">Membrane</keyword>
<keyword evidence="1 8" id="KW-0813">Transport</keyword>
<evidence type="ECO:0000256" key="8">
    <source>
        <dbReference type="HAMAP-Rule" id="MF_00461"/>
    </source>
</evidence>
<evidence type="ECO:0000256" key="4">
    <source>
        <dbReference type="ARBA" id="ARBA00022737"/>
    </source>
</evidence>
<dbReference type="InterPro" id="IPR010208">
    <property type="entry name" value="Ion_transpt_RnfC/RsxC"/>
</dbReference>
<dbReference type="GO" id="GO:0009055">
    <property type="term" value="F:electron transfer activity"/>
    <property type="evidence" value="ECO:0007669"/>
    <property type="project" value="InterPro"/>
</dbReference>
<dbReference type="Proteomes" id="UP000006875">
    <property type="component" value="Chromosome"/>
</dbReference>
<feature type="binding site" evidence="8">
    <location>
        <position position="364"/>
    </location>
    <ligand>
        <name>[4Fe-4S] cluster</name>
        <dbReference type="ChEBI" id="CHEBI:49883"/>
        <label>1</label>
    </ligand>
</feature>
<feature type="binding site" evidence="8">
    <location>
        <position position="414"/>
    </location>
    <ligand>
        <name>[4Fe-4S] cluster</name>
        <dbReference type="ChEBI" id="CHEBI:49883"/>
        <label>1</label>
    </ligand>
</feature>
<comment type="subunit">
    <text evidence="8">The complex is composed of six subunits: RnfA, RnfB, RnfC, RnfD, RnfE and RnfG.</text>
</comment>
<organism evidence="10 11">
    <name type="scientific">Ilyobacter polytropus (strain ATCC 51220 / DSM 2926 / LMG 16218 / CuHBu1)</name>
    <dbReference type="NCBI Taxonomy" id="572544"/>
    <lineage>
        <taxon>Bacteria</taxon>
        <taxon>Fusobacteriati</taxon>
        <taxon>Fusobacteriota</taxon>
        <taxon>Fusobacteriia</taxon>
        <taxon>Fusobacteriales</taxon>
        <taxon>Fusobacteriaceae</taxon>
        <taxon>Ilyobacter</taxon>
    </lineage>
</organism>
<dbReference type="GO" id="GO:0051539">
    <property type="term" value="F:4 iron, 4 sulfur cluster binding"/>
    <property type="evidence" value="ECO:0007669"/>
    <property type="project" value="UniProtKB-KW"/>
</dbReference>
<feature type="binding site" evidence="8">
    <location>
        <position position="374"/>
    </location>
    <ligand>
        <name>[4Fe-4S] cluster</name>
        <dbReference type="ChEBI" id="CHEBI:49883"/>
        <label>2</label>
    </ligand>
</feature>
<dbReference type="InterPro" id="IPR026902">
    <property type="entry name" value="RnfC_N"/>
</dbReference>
<reference evidence="10 11" key="1">
    <citation type="journal article" date="2010" name="Stand. Genomic Sci.">
        <title>Complete genome sequence of Ilyobacter polytropus type strain (CuHbu1).</title>
        <authorList>
            <person name="Sikorski J."/>
            <person name="Chertkov O."/>
            <person name="Lapidus A."/>
            <person name="Nolan M."/>
            <person name="Lucas S."/>
            <person name="Del Rio T.G."/>
            <person name="Tice H."/>
            <person name="Cheng J.F."/>
            <person name="Tapia R."/>
            <person name="Han C."/>
            <person name="Goodwin L."/>
            <person name="Pitluck S."/>
            <person name="Liolios K."/>
            <person name="Ivanova N."/>
            <person name="Mavromatis K."/>
            <person name="Mikhailova N."/>
            <person name="Pati A."/>
            <person name="Chen A."/>
            <person name="Palaniappan K."/>
            <person name="Land M."/>
            <person name="Hauser L."/>
            <person name="Chang Y.J."/>
            <person name="Jeffries C.D."/>
            <person name="Brambilla E."/>
            <person name="Yasawong M."/>
            <person name="Rohde M."/>
            <person name="Pukall R."/>
            <person name="Spring S."/>
            <person name="Goker M."/>
            <person name="Woyke T."/>
            <person name="Bristow J."/>
            <person name="Eisen J.A."/>
            <person name="Markowitz V."/>
            <person name="Hugenholtz P."/>
            <person name="Kyrpides N.C."/>
            <person name="Klenk H.P."/>
        </authorList>
    </citation>
    <scope>NUCLEOTIDE SEQUENCE [LARGE SCALE GENOMIC DNA]</scope>
    <source>
        <strain evidence="11">ATCC 51220 / DSM 2926 / LMG 16218 / CuHBu1</strain>
    </source>
</reference>
<dbReference type="Pfam" id="PF10531">
    <property type="entry name" value="SLBB"/>
    <property type="match status" value="1"/>
</dbReference>
<keyword evidence="11" id="KW-1185">Reference proteome</keyword>
<dbReference type="InterPro" id="IPR011538">
    <property type="entry name" value="Nuo51_FMN-bd"/>
</dbReference>
<dbReference type="HOGENOM" id="CLU_010808_6_0_0"/>
<dbReference type="EC" id="7.-.-.-" evidence="8"/>
<dbReference type="Pfam" id="PF12838">
    <property type="entry name" value="Fer4_7"/>
    <property type="match status" value="1"/>
</dbReference>
<dbReference type="RefSeq" id="WP_013386994.1">
    <property type="nucleotide sequence ID" value="NC_014632.1"/>
</dbReference>
<dbReference type="GO" id="GO:0046872">
    <property type="term" value="F:metal ion binding"/>
    <property type="evidence" value="ECO:0007669"/>
    <property type="project" value="UniProtKB-KW"/>
</dbReference>
<keyword evidence="4 8" id="KW-0677">Repeat</keyword>
<protein>
    <recommendedName>
        <fullName evidence="8">Ion-translocating oxidoreductase complex subunit C</fullName>
        <ecNumber evidence="8">7.-.-.-</ecNumber>
    </recommendedName>
    <alternativeName>
        <fullName evidence="8">Rnf electron transport complex subunit C</fullName>
    </alternativeName>
</protein>
<name>E3H6B1_ILYPC</name>
<evidence type="ECO:0000256" key="2">
    <source>
        <dbReference type="ARBA" id="ARBA00022485"/>
    </source>
</evidence>
<dbReference type="NCBIfam" id="NF003454">
    <property type="entry name" value="PRK05035.1"/>
    <property type="match status" value="1"/>
</dbReference>
<evidence type="ECO:0000313" key="10">
    <source>
        <dbReference type="EMBL" id="ADO82324.1"/>
    </source>
</evidence>
<keyword evidence="8" id="KW-1003">Cell membrane</keyword>
<comment type="cofactor">
    <cofactor evidence="8">
        <name>[4Fe-4S] cluster</name>
        <dbReference type="ChEBI" id="CHEBI:49883"/>
    </cofactor>
    <text evidence="8">Binds 2 [4Fe-4S] clusters per subunit.</text>
</comment>
<dbReference type="Pfam" id="PF13375">
    <property type="entry name" value="RnfC_N"/>
    <property type="match status" value="1"/>
</dbReference>
<dbReference type="eggNOG" id="COG4656">
    <property type="taxonomic scope" value="Bacteria"/>
</dbReference>
<feature type="binding site" evidence="8">
    <location>
        <position position="407"/>
    </location>
    <ligand>
        <name>[4Fe-4S] cluster</name>
        <dbReference type="ChEBI" id="CHEBI:49883"/>
        <label>2</label>
    </ligand>
</feature>
<dbReference type="NCBIfam" id="TIGR01945">
    <property type="entry name" value="rnfC"/>
    <property type="match status" value="1"/>
</dbReference>
<feature type="binding site" evidence="8">
    <location>
        <position position="370"/>
    </location>
    <ligand>
        <name>[4Fe-4S] cluster</name>
        <dbReference type="ChEBI" id="CHEBI:49883"/>
        <label>1</label>
    </ligand>
</feature>
<dbReference type="PROSITE" id="PS00198">
    <property type="entry name" value="4FE4S_FER_1"/>
    <property type="match status" value="2"/>
</dbReference>
<dbReference type="SUPFAM" id="SSF142019">
    <property type="entry name" value="Nqo1 FMN-binding domain-like"/>
    <property type="match status" value="1"/>
</dbReference>
<dbReference type="InterPro" id="IPR037225">
    <property type="entry name" value="Nuo51_FMN-bd_sf"/>
</dbReference>
<comment type="subcellular location">
    <subcellularLocation>
        <location evidence="8">Cell inner membrane</location>
        <topology evidence="8">Peripheral membrane protein</topology>
    </subcellularLocation>
</comment>
<feature type="binding site" evidence="8">
    <location>
        <position position="410"/>
    </location>
    <ligand>
        <name>[4Fe-4S] cluster</name>
        <dbReference type="ChEBI" id="CHEBI:49883"/>
        <label>2</label>
    </ligand>
</feature>
<keyword evidence="8" id="KW-1278">Translocase</keyword>
<evidence type="ECO:0000313" key="11">
    <source>
        <dbReference type="Proteomes" id="UP000006875"/>
    </source>
</evidence>
<evidence type="ECO:0000256" key="1">
    <source>
        <dbReference type="ARBA" id="ARBA00022448"/>
    </source>
</evidence>
<comment type="function">
    <text evidence="8">Part of a membrane-bound complex that couples electron transfer with translocation of ions across the membrane.</text>
</comment>
<evidence type="ECO:0000256" key="5">
    <source>
        <dbReference type="ARBA" id="ARBA00022982"/>
    </source>
</evidence>
<keyword evidence="5 8" id="KW-0249">Electron transport</keyword>
<keyword evidence="6 8" id="KW-0408">Iron</keyword>